<dbReference type="PANTHER" id="PTHR31734:SF8">
    <property type="entry name" value="AUXIN-RESPONSIVE PROTEIN IAA24"/>
    <property type="match status" value="1"/>
</dbReference>
<dbReference type="PANTHER" id="PTHR31734">
    <property type="entry name" value="AUXIN-RESPONSIVE PROTEIN IAA17"/>
    <property type="match status" value="1"/>
</dbReference>
<evidence type="ECO:0000313" key="13">
    <source>
        <dbReference type="EnsemblPlants" id="OPUNC07G05120.1"/>
    </source>
</evidence>
<evidence type="ECO:0000256" key="9">
    <source>
        <dbReference type="ARBA" id="ARBA00023294"/>
    </source>
</evidence>
<reference evidence="13" key="1">
    <citation type="submission" date="2015-04" db="UniProtKB">
        <authorList>
            <consortium name="EnsemblPlants"/>
        </authorList>
    </citation>
    <scope>IDENTIFICATION</scope>
</reference>
<feature type="compositionally biased region" description="Low complexity" evidence="11">
    <location>
        <begin position="60"/>
        <end position="73"/>
    </location>
</feature>
<evidence type="ECO:0000259" key="12">
    <source>
        <dbReference type="PROSITE" id="PS51745"/>
    </source>
</evidence>
<keyword evidence="8 10" id="KW-0539">Nucleus</keyword>
<organism evidence="13">
    <name type="scientific">Oryza punctata</name>
    <name type="common">Red rice</name>
    <dbReference type="NCBI Taxonomy" id="4537"/>
    <lineage>
        <taxon>Eukaryota</taxon>
        <taxon>Viridiplantae</taxon>
        <taxon>Streptophyta</taxon>
        <taxon>Embryophyta</taxon>
        <taxon>Tracheophyta</taxon>
        <taxon>Spermatophyta</taxon>
        <taxon>Magnoliopsida</taxon>
        <taxon>Liliopsida</taxon>
        <taxon>Poales</taxon>
        <taxon>Poaceae</taxon>
        <taxon>BOP clade</taxon>
        <taxon>Oryzoideae</taxon>
        <taxon>Oryzeae</taxon>
        <taxon>Oryzinae</taxon>
        <taxon>Oryza</taxon>
    </lineage>
</organism>
<comment type="subcellular location">
    <subcellularLocation>
        <location evidence="2 10">Nucleus</location>
    </subcellularLocation>
</comment>
<evidence type="ECO:0000256" key="8">
    <source>
        <dbReference type="ARBA" id="ARBA00023242"/>
    </source>
</evidence>
<dbReference type="Gene3D" id="3.10.20.90">
    <property type="entry name" value="Phosphatidylinositol 3-kinase Catalytic Subunit, Chain A, domain 1"/>
    <property type="match status" value="1"/>
</dbReference>
<feature type="domain" description="PB1" evidence="12">
    <location>
        <begin position="132"/>
        <end position="218"/>
    </location>
</feature>
<dbReference type="eggNOG" id="ENOG502QU81">
    <property type="taxonomic scope" value="Eukaryota"/>
</dbReference>
<protein>
    <recommendedName>
        <fullName evidence="10">Auxin-responsive protein</fullName>
    </recommendedName>
</protein>
<reference evidence="13" key="2">
    <citation type="submission" date="2018-05" db="EMBL/GenBank/DDBJ databases">
        <title>OpunRS2 (Oryza punctata Reference Sequence Version 2).</title>
        <authorList>
            <person name="Zhang J."/>
            <person name="Kudrna D."/>
            <person name="Lee S."/>
            <person name="Talag J."/>
            <person name="Welchert J."/>
            <person name="Wing R.A."/>
        </authorList>
    </citation>
    <scope>NUCLEOTIDE SEQUENCE [LARGE SCALE GENOMIC DNA]</scope>
</reference>
<evidence type="ECO:0000256" key="5">
    <source>
        <dbReference type="ARBA" id="ARBA00022491"/>
    </source>
</evidence>
<proteinExistence type="inferred from homology"/>
<dbReference type="GO" id="GO:0009734">
    <property type="term" value="P:auxin-activated signaling pathway"/>
    <property type="evidence" value="ECO:0007669"/>
    <property type="project" value="UniProtKB-UniRule"/>
</dbReference>
<keyword evidence="9 10" id="KW-0927">Auxin signaling pathway</keyword>
<evidence type="ECO:0000256" key="1">
    <source>
        <dbReference type="ARBA" id="ARBA00002159"/>
    </source>
</evidence>
<dbReference type="InterPro" id="IPR053793">
    <property type="entry name" value="PB1-like"/>
</dbReference>
<dbReference type="EnsemblPlants" id="OPUNC07G05120.1">
    <property type="protein sequence ID" value="OPUNC07G05120.1"/>
    <property type="gene ID" value="OPUNC07G05120"/>
</dbReference>
<dbReference type="GO" id="GO:0005634">
    <property type="term" value="C:nucleus"/>
    <property type="evidence" value="ECO:0007669"/>
    <property type="project" value="UniProtKB-SubCell"/>
</dbReference>
<evidence type="ECO:0000256" key="7">
    <source>
        <dbReference type="ARBA" id="ARBA00023163"/>
    </source>
</evidence>
<evidence type="ECO:0000256" key="6">
    <source>
        <dbReference type="ARBA" id="ARBA00023015"/>
    </source>
</evidence>
<dbReference type="SUPFAM" id="SSF54277">
    <property type="entry name" value="CAD &amp; PB1 domains"/>
    <property type="match status" value="1"/>
</dbReference>
<dbReference type="Proteomes" id="UP000026962">
    <property type="component" value="Chromosome 7"/>
</dbReference>
<evidence type="ECO:0000256" key="10">
    <source>
        <dbReference type="RuleBase" id="RU004549"/>
    </source>
</evidence>
<comment type="subunit">
    <text evidence="4 10">Homodimers and heterodimers.</text>
</comment>
<dbReference type="Pfam" id="PF02309">
    <property type="entry name" value="AUX_IAA"/>
    <property type="match status" value="1"/>
</dbReference>
<dbReference type="GO" id="GO:0006355">
    <property type="term" value="P:regulation of DNA-templated transcription"/>
    <property type="evidence" value="ECO:0007669"/>
    <property type="project" value="InterPro"/>
</dbReference>
<keyword evidence="6 10" id="KW-0805">Transcription regulation</keyword>
<sequence length="278" mass="29115">MASSSLRSTSCLASAAEADADNLCLRLGPPGSITTTTTGAADPAAKKSVGAKRSLESTDSVASGTGPSATATAGDEHDDDTAAPAKAQVVGWPPVRAYRRNTFHQAAAAAAITAAATKKGGDEKQKQQQGGGLYVKVSMDGAPYLRKVDLKMCKGYRELREALDLLFTKCFSATASDGCSDGQFAIAYEDKDGDLMLVGDVPWEMFISSCKKLRIMKGSEARGQDDAYAWLAGAPTFQEFSCSQNITLPEPWPASASSAAATVRKCTENNDSRPPAII</sequence>
<keyword evidence="14" id="KW-1185">Reference proteome</keyword>
<dbReference type="HOGENOM" id="CLU_049393_0_0_1"/>
<dbReference type="InterPro" id="IPR003311">
    <property type="entry name" value="AUX_IAA"/>
</dbReference>
<dbReference type="STRING" id="4537.A0A0E0LHV9"/>
<comment type="similarity">
    <text evidence="3 10">Belongs to the Aux/IAA family.</text>
</comment>
<dbReference type="OMA" id="KCTENND"/>
<accession>A0A0E0LHV9</accession>
<name>A0A0E0LHV9_ORYPU</name>
<evidence type="ECO:0000256" key="4">
    <source>
        <dbReference type="ARBA" id="ARBA00011726"/>
    </source>
</evidence>
<evidence type="ECO:0000256" key="11">
    <source>
        <dbReference type="SAM" id="MobiDB-lite"/>
    </source>
</evidence>
<feature type="region of interest" description="Disordered" evidence="11">
    <location>
        <begin position="23"/>
        <end position="88"/>
    </location>
</feature>
<dbReference type="InterPro" id="IPR033389">
    <property type="entry name" value="AUX/IAA_dom"/>
</dbReference>
<evidence type="ECO:0000313" key="14">
    <source>
        <dbReference type="Proteomes" id="UP000026962"/>
    </source>
</evidence>
<dbReference type="AlphaFoldDB" id="A0A0E0LHV9"/>
<evidence type="ECO:0000256" key="2">
    <source>
        <dbReference type="ARBA" id="ARBA00004123"/>
    </source>
</evidence>
<keyword evidence="5 10" id="KW-0678">Repressor</keyword>
<evidence type="ECO:0000256" key="3">
    <source>
        <dbReference type="ARBA" id="ARBA00006728"/>
    </source>
</evidence>
<dbReference type="FunFam" id="3.10.20.90:FF:000078">
    <property type="entry name" value="Auxin-responsive protein"/>
    <property type="match status" value="1"/>
</dbReference>
<dbReference type="Gramene" id="OPUNC07G05120.1">
    <property type="protein sequence ID" value="OPUNC07G05120.1"/>
    <property type="gene ID" value="OPUNC07G05120"/>
</dbReference>
<dbReference type="PROSITE" id="PS51745">
    <property type="entry name" value="PB1"/>
    <property type="match status" value="1"/>
</dbReference>
<comment type="function">
    <text evidence="1 10">Aux/IAA proteins are short-lived transcriptional factors that function as repressors of early auxin response genes at low auxin concentrations.</text>
</comment>
<keyword evidence="7 10" id="KW-0804">Transcription</keyword>